<dbReference type="Gene3D" id="3.20.170.30">
    <property type="match status" value="1"/>
</dbReference>
<sequence length="265" mass="28857">MEQPSSPAAEAATTPSPAQPSSTAAPQAQEQKQQKKGNKSQNKTKSGSTSQQSSKLRGLPKDSPEVRVSKTLSWLLRHGAQSEKLPMRADGFVKVTEIGSKGSFAADAKQRYSLVSEKNEAGEDEWWIKANQGHSIKEVKLDLKPILSASDIPSGVAIHGTDAKAWQSISREGLSKMKRNHIHLAQGLTGKTISGMRKSATVFIYIDVTLAISEGIKFFLSDNGVVLSEGDEKGLLSPRYFEKVEVREKGTVRTLDKEEWQPKGA</sequence>
<organism evidence="8 9">
    <name type="scientific">Paramarasmius palmivorus</name>
    <dbReference type="NCBI Taxonomy" id="297713"/>
    <lineage>
        <taxon>Eukaryota</taxon>
        <taxon>Fungi</taxon>
        <taxon>Dikarya</taxon>
        <taxon>Basidiomycota</taxon>
        <taxon>Agaricomycotina</taxon>
        <taxon>Agaricomycetes</taxon>
        <taxon>Agaricomycetidae</taxon>
        <taxon>Agaricales</taxon>
        <taxon>Marasmiineae</taxon>
        <taxon>Marasmiaceae</taxon>
        <taxon>Paramarasmius</taxon>
    </lineage>
</organism>
<dbReference type="EMBL" id="JAYKXP010000030">
    <property type="protein sequence ID" value="KAK7042972.1"/>
    <property type="molecule type" value="Genomic_DNA"/>
</dbReference>
<dbReference type="GO" id="GO:0006388">
    <property type="term" value="P:tRNA splicing, via endonucleolytic cleavage and ligation"/>
    <property type="evidence" value="ECO:0007669"/>
    <property type="project" value="TreeGrafter"/>
</dbReference>
<evidence type="ECO:0000256" key="7">
    <source>
        <dbReference type="SAM" id="MobiDB-lite"/>
    </source>
</evidence>
<reference evidence="8 9" key="1">
    <citation type="submission" date="2024-01" db="EMBL/GenBank/DDBJ databases">
        <title>A draft genome for a cacao thread blight-causing isolate of Paramarasmius palmivorus.</title>
        <authorList>
            <person name="Baruah I.K."/>
            <person name="Bukari Y."/>
            <person name="Amoako-Attah I."/>
            <person name="Meinhardt L.W."/>
            <person name="Bailey B.A."/>
            <person name="Cohen S.P."/>
        </authorList>
    </citation>
    <scope>NUCLEOTIDE SEQUENCE [LARGE SCALE GENOMIC DNA]</scope>
    <source>
        <strain evidence="8 9">GH-12</strain>
    </source>
</reference>
<dbReference type="SUPFAM" id="SSF56399">
    <property type="entry name" value="ADP-ribosylation"/>
    <property type="match status" value="1"/>
</dbReference>
<dbReference type="PANTHER" id="PTHR12684:SF2">
    <property type="entry name" value="TRNA 2'-PHOSPHOTRANSFERASE 1"/>
    <property type="match status" value="1"/>
</dbReference>
<dbReference type="Gene3D" id="1.10.10.970">
    <property type="entry name" value="RNA 2'-phosphotransferase, Tpt1/KptA family, N-terminal domain"/>
    <property type="match status" value="1"/>
</dbReference>
<evidence type="ECO:0000256" key="1">
    <source>
        <dbReference type="ARBA" id="ARBA00003343"/>
    </source>
</evidence>
<gene>
    <name evidence="8" type="primary">TPT1_1</name>
    <name evidence="8" type="ORF">VNI00_008709</name>
</gene>
<dbReference type="InterPro" id="IPR042081">
    <property type="entry name" value="RNA_2'-PTrans_C"/>
</dbReference>
<comment type="caution">
    <text evidence="8">The sequence shown here is derived from an EMBL/GenBank/DDBJ whole genome shotgun (WGS) entry which is preliminary data.</text>
</comment>
<dbReference type="InterPro" id="IPR042080">
    <property type="entry name" value="RNA_2'-PTrans_N"/>
</dbReference>
<dbReference type="EC" id="2.7.1.160" evidence="3"/>
<dbReference type="PANTHER" id="PTHR12684">
    <property type="entry name" value="PUTATIVE PHOSPHOTRANSFERASE"/>
    <property type="match status" value="1"/>
</dbReference>
<keyword evidence="5" id="KW-0520">NAD</keyword>
<protein>
    <recommendedName>
        <fullName evidence="3">2'-phosphotransferase</fullName>
        <ecNumber evidence="3">2.7.1.160</ecNumber>
    </recommendedName>
</protein>
<evidence type="ECO:0000256" key="4">
    <source>
        <dbReference type="ARBA" id="ARBA00022679"/>
    </source>
</evidence>
<comment type="function">
    <text evidence="1">Catalyzes the last step of tRNA splicing, the transfer of the splice junction 2'-phosphate from ligated tRNA to NAD to produce ADP-ribose 1''-2'' cyclic phosphate.</text>
</comment>
<keyword evidence="4 8" id="KW-0808">Transferase</keyword>
<comment type="similarity">
    <text evidence="2">Belongs to the KptA/TPT1 family.</text>
</comment>
<evidence type="ECO:0000313" key="9">
    <source>
        <dbReference type="Proteomes" id="UP001383192"/>
    </source>
</evidence>
<evidence type="ECO:0000256" key="6">
    <source>
        <dbReference type="ARBA" id="ARBA00047949"/>
    </source>
</evidence>
<proteinExistence type="inferred from homology"/>
<feature type="compositionally biased region" description="Low complexity" evidence="7">
    <location>
        <begin position="1"/>
        <end position="31"/>
    </location>
</feature>
<dbReference type="Pfam" id="PF01885">
    <property type="entry name" value="PTS_2-RNA"/>
    <property type="match status" value="1"/>
</dbReference>
<evidence type="ECO:0000256" key="2">
    <source>
        <dbReference type="ARBA" id="ARBA00009836"/>
    </source>
</evidence>
<feature type="compositionally biased region" description="Low complexity" evidence="7">
    <location>
        <begin position="39"/>
        <end position="55"/>
    </location>
</feature>
<comment type="catalytic activity">
    <reaction evidence="6">
        <text>2'-phospho-[ligated tRNA] + NAD(+) = mature tRNA + ADP-alpha-D-ribose 1'',2''-cyclic phosphate + nicotinamide</text>
        <dbReference type="Rhea" id="RHEA:23324"/>
        <dbReference type="Rhea" id="RHEA-COMP:11106"/>
        <dbReference type="Rhea" id="RHEA-COMP:11107"/>
        <dbReference type="ChEBI" id="CHEBI:17154"/>
        <dbReference type="ChEBI" id="CHEBI:57540"/>
        <dbReference type="ChEBI" id="CHEBI:76596"/>
        <dbReference type="ChEBI" id="CHEBI:82883"/>
        <dbReference type="ChEBI" id="CHEBI:85027"/>
        <dbReference type="EC" id="2.7.1.160"/>
    </reaction>
</comment>
<feature type="region of interest" description="Disordered" evidence="7">
    <location>
        <begin position="1"/>
        <end position="65"/>
    </location>
</feature>
<dbReference type="Proteomes" id="UP001383192">
    <property type="component" value="Unassembled WGS sequence"/>
</dbReference>
<accession>A0AAW0CVZ6</accession>
<dbReference type="AlphaFoldDB" id="A0AAW0CVZ6"/>
<dbReference type="GO" id="GO:0000215">
    <property type="term" value="F:tRNA 2'-phosphotransferase activity"/>
    <property type="evidence" value="ECO:0007669"/>
    <property type="project" value="UniProtKB-EC"/>
</dbReference>
<name>A0AAW0CVZ6_9AGAR</name>
<keyword evidence="9" id="KW-1185">Reference proteome</keyword>
<evidence type="ECO:0000256" key="5">
    <source>
        <dbReference type="ARBA" id="ARBA00023027"/>
    </source>
</evidence>
<dbReference type="InterPro" id="IPR002745">
    <property type="entry name" value="Ptrans_KptA/Tpt1"/>
</dbReference>
<evidence type="ECO:0000313" key="8">
    <source>
        <dbReference type="EMBL" id="KAK7042972.1"/>
    </source>
</evidence>
<evidence type="ECO:0000256" key="3">
    <source>
        <dbReference type="ARBA" id="ARBA00012007"/>
    </source>
</evidence>